<dbReference type="EMBL" id="JBBYAF010000031">
    <property type="protein sequence ID" value="MEL3973601.1"/>
    <property type="molecule type" value="Genomic_DNA"/>
</dbReference>
<evidence type="ECO:0000256" key="3">
    <source>
        <dbReference type="ARBA" id="ARBA00023136"/>
    </source>
</evidence>
<reference evidence="6 7" key="1">
    <citation type="submission" date="2024-04" db="EMBL/GenBank/DDBJ databases">
        <title>Bacillus oryzaecorticis sp. nov., a moderately halophilic bacterium isolated from rice husks.</title>
        <authorList>
            <person name="Zhu H.-S."/>
        </authorList>
    </citation>
    <scope>NUCLEOTIDE SEQUENCE [LARGE SCALE GENOMIC DNA]</scope>
    <source>
        <strain evidence="6 7">ZC255</strain>
    </source>
</reference>
<evidence type="ECO:0000256" key="5">
    <source>
        <dbReference type="SAM" id="Phobius"/>
    </source>
</evidence>
<evidence type="ECO:0000256" key="1">
    <source>
        <dbReference type="ARBA" id="ARBA00004141"/>
    </source>
</evidence>
<dbReference type="PANTHER" id="PTHR22550">
    <property type="entry name" value="SPORE GERMINATION PROTEIN"/>
    <property type="match status" value="1"/>
</dbReference>
<comment type="subcellular location">
    <subcellularLocation>
        <location evidence="4">Cell membrane</location>
    </subcellularLocation>
    <subcellularLocation>
        <location evidence="1">Membrane</location>
        <topology evidence="1">Multi-pass membrane protein</topology>
    </subcellularLocation>
</comment>
<protein>
    <submittedName>
        <fullName evidence="6">Spore germination protein</fullName>
    </submittedName>
</protein>
<feature type="transmembrane region" description="Helical" evidence="5">
    <location>
        <begin position="323"/>
        <end position="342"/>
    </location>
</feature>
<dbReference type="PIRSF" id="PIRSF005690">
    <property type="entry name" value="GerBA"/>
    <property type="match status" value="1"/>
</dbReference>
<keyword evidence="5" id="KW-0812">Transmembrane</keyword>
<evidence type="ECO:0000256" key="2">
    <source>
        <dbReference type="ARBA" id="ARBA00005278"/>
    </source>
</evidence>
<keyword evidence="3 4" id="KW-0472">Membrane</keyword>
<dbReference type="InterPro" id="IPR050768">
    <property type="entry name" value="UPF0353/GerABKA_families"/>
</dbReference>
<sequence>MSPIKIIPKKKKNPKYKREEPIAVDDYISDEKNEFINRDLERNVTYLRSKLGDSGDVIIRHIQPHPQLKMVIVYIDGLSGALQIQESVIKSVMEWSEKYMEEEHGSHFIATMGDSIMTVGDIGYCEHYSEVFSAILSGDSVILVDGYTRAVIAKTKDPNKRDVTEPKTQSVVRGPQEGFTEDIRTNTSLVRRKIRSVDLRLECNLVGRYTQTDVSIMYIKGIANDEILNEVRSRIKKIDIDGILESAYIEELVQDSTLSPFPTIFNSERPDVIAAGLLEGRIAILVDGTPFVLLVPVVFPQFFQAAEDYYQRSDFGLMRMLRYVAFFFALLSPSLFIAIKTYHQELIPTPLMITLAAQREGVPFPAFVEALIMEITFEILREAGIRMPKAVGQAISIVGALVIGQAAVEAGFVTPAMVIVVAITAISTFVFPAYNLAIAVRGLRFAFMVLAATFGLFGVTVGLFMLVIHLCSLRSFGVPYMFPIAPYNSTDQRDSIFHLPLKWLQTRPRLINQTNLTRQQSVKKSPEE</sequence>
<evidence type="ECO:0000313" key="6">
    <source>
        <dbReference type="EMBL" id="MEL3973601.1"/>
    </source>
</evidence>
<proteinExistence type="inferred from homology"/>
<comment type="similarity">
    <text evidence="2 4">Belongs to the GerABKA family.</text>
</comment>
<comment type="caution">
    <text evidence="6">The sequence shown here is derived from an EMBL/GenBank/DDBJ whole genome shotgun (WGS) entry which is preliminary data.</text>
</comment>
<feature type="transmembrane region" description="Helical" evidence="5">
    <location>
        <begin position="414"/>
        <end position="434"/>
    </location>
</feature>
<name>A0ABU9KBV9_9BACI</name>
<dbReference type="PANTHER" id="PTHR22550:SF5">
    <property type="entry name" value="LEUCINE ZIPPER PROTEIN 4"/>
    <property type="match status" value="1"/>
</dbReference>
<feature type="transmembrane region" description="Helical" evidence="5">
    <location>
        <begin position="446"/>
        <end position="470"/>
    </location>
</feature>
<dbReference type="RefSeq" id="WP_341985098.1">
    <property type="nucleotide sequence ID" value="NZ_JBBYAF010000031.1"/>
</dbReference>
<gene>
    <name evidence="6" type="ORF">AAEO50_15025</name>
</gene>
<dbReference type="InterPro" id="IPR004995">
    <property type="entry name" value="Spore_Ger"/>
</dbReference>
<accession>A0ABU9KBV9</accession>
<evidence type="ECO:0000313" key="7">
    <source>
        <dbReference type="Proteomes" id="UP001389717"/>
    </source>
</evidence>
<evidence type="ECO:0000256" key="4">
    <source>
        <dbReference type="PIRNR" id="PIRNR005690"/>
    </source>
</evidence>
<organism evidence="6 7">
    <name type="scientific">Rossellomorea oryzaecorticis</name>
    <dbReference type="NCBI Taxonomy" id="1396505"/>
    <lineage>
        <taxon>Bacteria</taxon>
        <taxon>Bacillati</taxon>
        <taxon>Bacillota</taxon>
        <taxon>Bacilli</taxon>
        <taxon>Bacillales</taxon>
        <taxon>Bacillaceae</taxon>
        <taxon>Rossellomorea</taxon>
    </lineage>
</organism>
<dbReference type="Pfam" id="PF03323">
    <property type="entry name" value="GerA"/>
    <property type="match status" value="1"/>
</dbReference>
<keyword evidence="7" id="KW-1185">Reference proteome</keyword>
<feature type="transmembrane region" description="Helical" evidence="5">
    <location>
        <begin position="390"/>
        <end position="408"/>
    </location>
</feature>
<keyword evidence="5" id="KW-1133">Transmembrane helix</keyword>
<dbReference type="Proteomes" id="UP001389717">
    <property type="component" value="Unassembled WGS sequence"/>
</dbReference>